<feature type="domain" description="Uracil-DNA glycosylase-like" evidence="2">
    <location>
        <begin position="99"/>
        <end position="235"/>
    </location>
</feature>
<accession>A0A8T9MYL2</accession>
<evidence type="ECO:0000259" key="2">
    <source>
        <dbReference type="SMART" id="SM00986"/>
    </source>
</evidence>
<dbReference type="Gene3D" id="3.40.470.10">
    <property type="entry name" value="Uracil-DNA glycosylase-like domain"/>
    <property type="match status" value="1"/>
</dbReference>
<organism evidence="3 4">
    <name type="scientific">Conchiformibius kuhniae</name>
    <dbReference type="NCBI Taxonomy" id="211502"/>
    <lineage>
        <taxon>Bacteria</taxon>
        <taxon>Pseudomonadati</taxon>
        <taxon>Pseudomonadota</taxon>
        <taxon>Betaproteobacteria</taxon>
        <taxon>Neisseriales</taxon>
        <taxon>Neisseriaceae</taxon>
        <taxon>Conchiformibius</taxon>
    </lineage>
</organism>
<evidence type="ECO:0000313" key="3">
    <source>
        <dbReference type="EMBL" id="UOP05578.1"/>
    </source>
</evidence>
<keyword evidence="4" id="KW-1185">Reference proteome</keyword>
<dbReference type="KEGG" id="ckh:LVJ77_05615"/>
<name>A0A8T9MYL2_9NEIS</name>
<proteinExistence type="predicted"/>
<reference evidence="3" key="1">
    <citation type="journal article" date="2022" name="Res Sq">
        <title>Evolution of multicellular longitudinally dividing oral cavity symbionts (Neisseriaceae).</title>
        <authorList>
            <person name="Nyongesa S."/>
            <person name="Weber P."/>
            <person name="Bernet E."/>
            <person name="Pullido F."/>
            <person name="Nieckarz M."/>
            <person name="Delaby M."/>
            <person name="Nieves C."/>
            <person name="Viehboeck T."/>
            <person name="Krause N."/>
            <person name="Rivera-Millot A."/>
            <person name="Nakamura A."/>
            <person name="Vischer N."/>
            <person name="VanNieuwenhze M."/>
            <person name="Brun Y."/>
            <person name="Cava F."/>
            <person name="Bulgheresi S."/>
            <person name="Veyrier F."/>
        </authorList>
    </citation>
    <scope>NUCLEOTIDE SEQUENCE</scope>
    <source>
        <strain evidence="3">17694</strain>
    </source>
</reference>
<feature type="region of interest" description="Disordered" evidence="1">
    <location>
        <begin position="38"/>
        <end position="58"/>
    </location>
</feature>
<dbReference type="SMART" id="SM00987">
    <property type="entry name" value="UreE_C"/>
    <property type="match status" value="1"/>
</dbReference>
<dbReference type="Proteomes" id="UP000831534">
    <property type="component" value="Chromosome"/>
</dbReference>
<dbReference type="RefSeq" id="WP_034334789.1">
    <property type="nucleotide sequence ID" value="NZ_CP091521.1"/>
</dbReference>
<evidence type="ECO:0000313" key="4">
    <source>
        <dbReference type="Proteomes" id="UP000831534"/>
    </source>
</evidence>
<dbReference type="Pfam" id="PF03167">
    <property type="entry name" value="UDG"/>
    <property type="match status" value="1"/>
</dbReference>
<dbReference type="SUPFAM" id="SSF52141">
    <property type="entry name" value="Uracil-DNA glycosylase-like"/>
    <property type="match status" value="1"/>
</dbReference>
<evidence type="ECO:0000256" key="1">
    <source>
        <dbReference type="SAM" id="MobiDB-lite"/>
    </source>
</evidence>
<dbReference type="InterPro" id="IPR005122">
    <property type="entry name" value="Uracil-DNA_glycosylase-like"/>
</dbReference>
<gene>
    <name evidence="3" type="ORF">LVJ77_05615</name>
</gene>
<protein>
    <submittedName>
        <fullName evidence="3">Uracil-DNA glycosylase family protein</fullName>
    </submittedName>
</protein>
<sequence>MNSRYVHLHDALGLGVMWLNREAVLHHTPAAAPTVQKVAPAPLPNAPSAPKARPKNAADRAAIPARLAALQRVGVYLADPAPAEAEPAPPPAPPEAAALTAPVRPARIAALCECPSPADIAAGTLFGGADGELLDKMFAAIGLRREDVYVGCWLNRLPDFNPEPSAEAVSAALPRLQGELAAAQPAALLLMGRFFEREDVRRHCAVFGLPEFRIPHPQQMLANPTLKRPAWHTLQALQTLLQESPP</sequence>
<dbReference type="InterPro" id="IPR036895">
    <property type="entry name" value="Uracil-DNA_glycosylase-like_sf"/>
</dbReference>
<reference evidence="3" key="2">
    <citation type="submission" date="2024-09" db="EMBL/GenBank/DDBJ databases">
        <authorList>
            <person name="Veyrier F.J."/>
        </authorList>
    </citation>
    <scope>NUCLEOTIDE SEQUENCE</scope>
    <source>
        <strain evidence="3">17694</strain>
    </source>
</reference>
<dbReference type="EMBL" id="CP091521">
    <property type="protein sequence ID" value="UOP05578.1"/>
    <property type="molecule type" value="Genomic_DNA"/>
</dbReference>
<dbReference type="SMART" id="SM00986">
    <property type="entry name" value="UDG"/>
    <property type="match status" value="1"/>
</dbReference>
<dbReference type="AlphaFoldDB" id="A0A8T9MYL2"/>